<gene>
    <name evidence="6" type="ORF">BDW59DRAFT_177738</name>
</gene>
<feature type="transmembrane region" description="Helical" evidence="5">
    <location>
        <begin position="15"/>
        <end position="34"/>
    </location>
</feature>
<dbReference type="Pfam" id="PF04479">
    <property type="entry name" value="RTA1"/>
    <property type="match status" value="1"/>
</dbReference>
<protein>
    <submittedName>
        <fullName evidence="6">RTA1 like protein-domain-containing protein</fullName>
    </submittedName>
</protein>
<keyword evidence="3 5" id="KW-1133">Transmembrane helix</keyword>
<feature type="transmembrane region" description="Helical" evidence="5">
    <location>
        <begin position="74"/>
        <end position="96"/>
    </location>
</feature>
<dbReference type="InterPro" id="IPR007568">
    <property type="entry name" value="RTA1"/>
</dbReference>
<feature type="transmembrane region" description="Helical" evidence="5">
    <location>
        <begin position="240"/>
        <end position="260"/>
    </location>
</feature>
<dbReference type="EMBL" id="JBFXLS010000115">
    <property type="protein sequence ID" value="KAL2815211.1"/>
    <property type="molecule type" value="Genomic_DNA"/>
</dbReference>
<organism evidence="6 7">
    <name type="scientific">Aspergillus cavernicola</name>
    <dbReference type="NCBI Taxonomy" id="176166"/>
    <lineage>
        <taxon>Eukaryota</taxon>
        <taxon>Fungi</taxon>
        <taxon>Dikarya</taxon>
        <taxon>Ascomycota</taxon>
        <taxon>Pezizomycotina</taxon>
        <taxon>Eurotiomycetes</taxon>
        <taxon>Eurotiomycetidae</taxon>
        <taxon>Eurotiales</taxon>
        <taxon>Aspergillaceae</taxon>
        <taxon>Aspergillus</taxon>
        <taxon>Aspergillus subgen. Nidulantes</taxon>
    </lineage>
</organism>
<dbReference type="PANTHER" id="PTHR31465">
    <property type="entry name" value="PROTEIN RTA1-RELATED"/>
    <property type="match status" value="1"/>
</dbReference>
<evidence type="ECO:0000313" key="7">
    <source>
        <dbReference type="Proteomes" id="UP001610335"/>
    </source>
</evidence>
<feature type="transmembrane region" description="Helical" evidence="5">
    <location>
        <begin position="41"/>
        <end position="62"/>
    </location>
</feature>
<evidence type="ECO:0000256" key="4">
    <source>
        <dbReference type="ARBA" id="ARBA00023136"/>
    </source>
</evidence>
<reference evidence="6 7" key="1">
    <citation type="submission" date="2024-07" db="EMBL/GenBank/DDBJ databases">
        <title>Section-level genome sequencing and comparative genomics of Aspergillus sections Usti and Cavernicolus.</title>
        <authorList>
            <consortium name="Lawrence Berkeley National Laboratory"/>
            <person name="Nybo J.L."/>
            <person name="Vesth T.C."/>
            <person name="Theobald S."/>
            <person name="Frisvad J.C."/>
            <person name="Larsen T.O."/>
            <person name="Kjaerboelling I."/>
            <person name="Rothschild-Mancinelli K."/>
            <person name="Lyhne E.K."/>
            <person name="Kogle M.E."/>
            <person name="Barry K."/>
            <person name="Clum A."/>
            <person name="Na H."/>
            <person name="Ledsgaard L."/>
            <person name="Lin J."/>
            <person name="Lipzen A."/>
            <person name="Kuo A."/>
            <person name="Riley R."/>
            <person name="Mondo S."/>
            <person name="LaButti K."/>
            <person name="Haridas S."/>
            <person name="Pangalinan J."/>
            <person name="Salamov A.A."/>
            <person name="Simmons B.A."/>
            <person name="Magnuson J.K."/>
            <person name="Chen J."/>
            <person name="Drula E."/>
            <person name="Henrissat B."/>
            <person name="Wiebenga A."/>
            <person name="Lubbers R.J."/>
            <person name="Gomes A.C."/>
            <person name="Makela M.R."/>
            <person name="Stajich J."/>
            <person name="Grigoriev I.V."/>
            <person name="Mortensen U.H."/>
            <person name="De vries R.P."/>
            <person name="Baker S.E."/>
            <person name="Andersen M.R."/>
        </authorList>
    </citation>
    <scope>NUCLEOTIDE SEQUENCE [LARGE SCALE GENOMIC DNA]</scope>
    <source>
        <strain evidence="6 7">CBS 600.67</strain>
    </source>
</reference>
<sequence>MDSDENNIYGYNPSIPAGALFLVLFGASTGYHIYQLIKARALYFIPFAIGGAFQVIGYLFRLLSHNNTDSTAKYALQTVLILIAPALYAASIYMVLGRLVTYLDAQQHSLVRVTWMTKIFVTGDVVSFLMQCGGGGLMAGDDPDTRTIGENITIIGLVVQVVFFGFFLITSIIFHWRINRTPTARSTEGLQHRGGSWMARNWVTLLIALYVVSVLILIRSVFRLVEFIDGYGGYLMSHEVFIYLFDATLMLFVMGILNFWHPCYVISDGKGYQRRADLDEVPLR</sequence>
<name>A0ABR4HIA4_9EURO</name>
<keyword evidence="4 5" id="KW-0472">Membrane</keyword>
<feature type="transmembrane region" description="Helical" evidence="5">
    <location>
        <begin position="152"/>
        <end position="176"/>
    </location>
</feature>
<proteinExistence type="predicted"/>
<comment type="subcellular location">
    <subcellularLocation>
        <location evidence="1">Membrane</location>
        <topology evidence="1">Multi-pass membrane protein</topology>
    </subcellularLocation>
</comment>
<accession>A0ABR4HIA4</accession>
<feature type="transmembrane region" description="Helical" evidence="5">
    <location>
        <begin position="197"/>
        <end position="220"/>
    </location>
</feature>
<keyword evidence="2 5" id="KW-0812">Transmembrane</keyword>
<dbReference type="Proteomes" id="UP001610335">
    <property type="component" value="Unassembled WGS sequence"/>
</dbReference>
<dbReference type="PANTHER" id="PTHR31465:SF35">
    <property type="entry name" value="RTA1 DOMAIN PROTEIN-RELATED"/>
    <property type="match status" value="1"/>
</dbReference>
<evidence type="ECO:0000313" key="6">
    <source>
        <dbReference type="EMBL" id="KAL2815211.1"/>
    </source>
</evidence>
<comment type="caution">
    <text evidence="6">The sequence shown here is derived from an EMBL/GenBank/DDBJ whole genome shotgun (WGS) entry which is preliminary data.</text>
</comment>
<evidence type="ECO:0000256" key="3">
    <source>
        <dbReference type="ARBA" id="ARBA00022989"/>
    </source>
</evidence>
<evidence type="ECO:0000256" key="5">
    <source>
        <dbReference type="SAM" id="Phobius"/>
    </source>
</evidence>
<evidence type="ECO:0000256" key="1">
    <source>
        <dbReference type="ARBA" id="ARBA00004141"/>
    </source>
</evidence>
<feature type="transmembrane region" description="Helical" evidence="5">
    <location>
        <begin position="117"/>
        <end position="140"/>
    </location>
</feature>
<keyword evidence="7" id="KW-1185">Reference proteome</keyword>
<evidence type="ECO:0000256" key="2">
    <source>
        <dbReference type="ARBA" id="ARBA00022692"/>
    </source>
</evidence>